<dbReference type="AlphaFoldDB" id="A0A2P2PLV5"/>
<reference evidence="1" key="1">
    <citation type="submission" date="2018-02" db="EMBL/GenBank/DDBJ databases">
        <title>Rhizophora mucronata_Transcriptome.</title>
        <authorList>
            <person name="Meera S.P."/>
            <person name="Sreeshan A."/>
            <person name="Augustine A."/>
        </authorList>
    </citation>
    <scope>NUCLEOTIDE SEQUENCE</scope>
    <source>
        <tissue evidence="1">Leaf</tissue>
    </source>
</reference>
<organism evidence="1">
    <name type="scientific">Rhizophora mucronata</name>
    <name type="common">Asiatic mangrove</name>
    <dbReference type="NCBI Taxonomy" id="61149"/>
    <lineage>
        <taxon>Eukaryota</taxon>
        <taxon>Viridiplantae</taxon>
        <taxon>Streptophyta</taxon>
        <taxon>Embryophyta</taxon>
        <taxon>Tracheophyta</taxon>
        <taxon>Spermatophyta</taxon>
        <taxon>Magnoliopsida</taxon>
        <taxon>eudicotyledons</taxon>
        <taxon>Gunneridae</taxon>
        <taxon>Pentapetalae</taxon>
        <taxon>rosids</taxon>
        <taxon>fabids</taxon>
        <taxon>Malpighiales</taxon>
        <taxon>Rhizophoraceae</taxon>
        <taxon>Rhizophora</taxon>
    </lineage>
</organism>
<evidence type="ECO:0000313" key="1">
    <source>
        <dbReference type="EMBL" id="MBX55641.1"/>
    </source>
</evidence>
<dbReference type="EMBL" id="GGEC01075157">
    <property type="protein sequence ID" value="MBX55641.1"/>
    <property type="molecule type" value="Transcribed_RNA"/>
</dbReference>
<protein>
    <submittedName>
        <fullName evidence="1">Uncharacterized protein</fullName>
    </submittedName>
</protein>
<proteinExistence type="predicted"/>
<name>A0A2P2PLV5_RHIMU</name>
<sequence>MTFFFPVCFSRNVRKITFNSGIKENFHLFFLFLVLV</sequence>
<accession>A0A2P2PLV5</accession>